<dbReference type="PROSITE" id="PS00759">
    <property type="entry name" value="ARGE_DAPE_CPG2_2"/>
    <property type="match status" value="1"/>
</dbReference>
<dbReference type="STRING" id="1314785.A0A165DR89"/>
<dbReference type="Pfam" id="PF07687">
    <property type="entry name" value="M20_dimer"/>
    <property type="match status" value="1"/>
</dbReference>
<feature type="binding site" evidence="7">
    <location>
        <position position="224"/>
    </location>
    <ligand>
        <name>Zn(2+)</name>
        <dbReference type="ChEBI" id="CHEBI:29105"/>
        <label>2</label>
    </ligand>
</feature>
<feature type="binding site" evidence="7">
    <location>
        <position position="224"/>
    </location>
    <ligand>
        <name>Zn(2+)</name>
        <dbReference type="ChEBI" id="CHEBI:29105"/>
        <label>1</label>
    </ligand>
</feature>
<dbReference type="InterPro" id="IPR002933">
    <property type="entry name" value="Peptidase_M20"/>
</dbReference>
<reference evidence="9 10" key="1">
    <citation type="journal article" date="2016" name="Mol. Biol. Evol.">
        <title>Comparative Genomics of Early-Diverging Mushroom-Forming Fungi Provides Insights into the Origins of Lignocellulose Decay Capabilities.</title>
        <authorList>
            <person name="Nagy L.G."/>
            <person name="Riley R."/>
            <person name="Tritt A."/>
            <person name="Adam C."/>
            <person name="Daum C."/>
            <person name="Floudas D."/>
            <person name="Sun H."/>
            <person name="Yadav J.S."/>
            <person name="Pangilinan J."/>
            <person name="Larsson K.H."/>
            <person name="Matsuura K."/>
            <person name="Barry K."/>
            <person name="Labutti K."/>
            <person name="Kuo R."/>
            <person name="Ohm R.A."/>
            <person name="Bhattacharya S.S."/>
            <person name="Shirouzu T."/>
            <person name="Yoshinaga Y."/>
            <person name="Martin F.M."/>
            <person name="Grigoriev I.V."/>
            <person name="Hibbett D.S."/>
        </authorList>
    </citation>
    <scope>NUCLEOTIDE SEQUENCE [LARGE SCALE GENOMIC DNA]</scope>
    <source>
        <strain evidence="9 10">93-53</strain>
    </source>
</reference>
<feature type="binding site" evidence="7">
    <location>
        <position position="287"/>
    </location>
    <ligand>
        <name>Zn(2+)</name>
        <dbReference type="ChEBI" id="CHEBI:29105"/>
        <label>2</label>
    </ligand>
</feature>
<dbReference type="InParanoid" id="A0A165DR89"/>
<gene>
    <name evidence="9" type="ORF">LAESUDRAFT_743970</name>
</gene>
<dbReference type="PANTHER" id="PTHR45962">
    <property type="entry name" value="N-FATTY-ACYL-AMINO ACID SYNTHASE/HYDROLASE PM20D1"/>
    <property type="match status" value="1"/>
</dbReference>
<feature type="domain" description="Peptidase M20 dimerisation" evidence="8">
    <location>
        <begin position="306"/>
        <end position="459"/>
    </location>
</feature>
<evidence type="ECO:0000256" key="4">
    <source>
        <dbReference type="ARBA" id="ARBA00022801"/>
    </source>
</evidence>
<keyword evidence="9" id="KW-0121">Carboxypeptidase</keyword>
<dbReference type="PIRSF" id="PIRSF037217">
    <property type="entry name" value="Carboxypeptidase_S"/>
    <property type="match status" value="1"/>
</dbReference>
<evidence type="ECO:0000313" key="10">
    <source>
        <dbReference type="Proteomes" id="UP000076871"/>
    </source>
</evidence>
<dbReference type="SUPFAM" id="SSF55031">
    <property type="entry name" value="Bacterial exopeptidase dimerisation domain"/>
    <property type="match status" value="1"/>
</dbReference>
<dbReference type="InterPro" id="IPR017141">
    <property type="entry name" value="Pept_M20_carboxypep"/>
</dbReference>
<organism evidence="9 10">
    <name type="scientific">Laetiporus sulphureus 93-53</name>
    <dbReference type="NCBI Taxonomy" id="1314785"/>
    <lineage>
        <taxon>Eukaryota</taxon>
        <taxon>Fungi</taxon>
        <taxon>Dikarya</taxon>
        <taxon>Basidiomycota</taxon>
        <taxon>Agaricomycotina</taxon>
        <taxon>Agaricomycetes</taxon>
        <taxon>Polyporales</taxon>
        <taxon>Laetiporus</taxon>
    </lineage>
</organism>
<evidence type="ECO:0000313" key="9">
    <source>
        <dbReference type="EMBL" id="KZT05460.1"/>
    </source>
</evidence>
<dbReference type="Proteomes" id="UP000076871">
    <property type="component" value="Unassembled WGS sequence"/>
</dbReference>
<evidence type="ECO:0000256" key="5">
    <source>
        <dbReference type="ARBA" id="ARBA00022833"/>
    </source>
</evidence>
<dbReference type="Gene3D" id="3.40.630.10">
    <property type="entry name" value="Zn peptidases"/>
    <property type="match status" value="1"/>
</dbReference>
<dbReference type="GO" id="GO:0000328">
    <property type="term" value="C:fungal-type vacuole lumen"/>
    <property type="evidence" value="ECO:0007669"/>
    <property type="project" value="TreeGrafter"/>
</dbReference>
<evidence type="ECO:0000256" key="7">
    <source>
        <dbReference type="PIRSR" id="PIRSR037217-2"/>
    </source>
</evidence>
<keyword evidence="5 7" id="KW-0862">Zinc</keyword>
<dbReference type="FunCoup" id="A0A165DR89">
    <property type="interactions" value="9"/>
</dbReference>
<keyword evidence="4" id="KW-0378">Hydrolase</keyword>
<evidence type="ECO:0000256" key="2">
    <source>
        <dbReference type="ARBA" id="ARBA00022670"/>
    </source>
</evidence>
<keyword evidence="3 7" id="KW-0479">Metal-binding</keyword>
<dbReference type="InterPro" id="IPR011650">
    <property type="entry name" value="Peptidase_M20_dimer"/>
</dbReference>
<keyword evidence="10" id="KW-1185">Reference proteome</keyword>
<dbReference type="OrthoDB" id="3064516at2759"/>
<dbReference type="GO" id="GO:0051603">
    <property type="term" value="P:proteolysis involved in protein catabolic process"/>
    <property type="evidence" value="ECO:0007669"/>
    <property type="project" value="TreeGrafter"/>
</dbReference>
<dbReference type="FunFam" id="3.40.630.10:FF:000027">
    <property type="entry name" value="N-fatty-acyl-amino acid synthase/hydrolase PM20D1"/>
    <property type="match status" value="1"/>
</dbReference>
<name>A0A165DR89_9APHY</name>
<feature type="active site" description="Proton acceptor" evidence="6">
    <location>
        <position position="258"/>
    </location>
</feature>
<comment type="similarity">
    <text evidence="1">Belongs to the peptidase M20A family.</text>
</comment>
<feature type="active site" evidence="6">
    <location>
        <position position="191"/>
    </location>
</feature>
<dbReference type="GO" id="GO:0046872">
    <property type="term" value="F:metal ion binding"/>
    <property type="evidence" value="ECO:0007669"/>
    <property type="project" value="UniProtKB-KW"/>
</dbReference>
<dbReference type="SUPFAM" id="SSF53187">
    <property type="entry name" value="Zn-dependent exopeptidases"/>
    <property type="match status" value="1"/>
</dbReference>
<dbReference type="InterPro" id="IPR036264">
    <property type="entry name" value="Bact_exopeptidase_dim_dom"/>
</dbReference>
<evidence type="ECO:0000256" key="3">
    <source>
        <dbReference type="ARBA" id="ARBA00022723"/>
    </source>
</evidence>
<keyword evidence="2" id="KW-0645">Protease</keyword>
<dbReference type="PANTHER" id="PTHR45962:SF1">
    <property type="entry name" value="N-FATTY-ACYL-AMINO ACID SYNTHASE_HYDROLASE PM20D1"/>
    <property type="match status" value="1"/>
</dbReference>
<dbReference type="GO" id="GO:0004181">
    <property type="term" value="F:metallocarboxypeptidase activity"/>
    <property type="evidence" value="ECO:0007669"/>
    <property type="project" value="InterPro"/>
</dbReference>
<dbReference type="InterPro" id="IPR001261">
    <property type="entry name" value="ArgE/DapE_CS"/>
</dbReference>
<dbReference type="PROSITE" id="PS00758">
    <property type="entry name" value="ARGE_DAPE_CPG2_1"/>
    <property type="match status" value="1"/>
</dbReference>
<dbReference type="Gene3D" id="1.10.150.900">
    <property type="match status" value="1"/>
</dbReference>
<dbReference type="CDD" id="cd05674">
    <property type="entry name" value="M20_yscS"/>
    <property type="match status" value="1"/>
</dbReference>
<dbReference type="Gene3D" id="3.30.70.360">
    <property type="match status" value="1"/>
</dbReference>
<feature type="binding site" evidence="7">
    <location>
        <position position="574"/>
    </location>
    <ligand>
        <name>Zn(2+)</name>
        <dbReference type="ChEBI" id="CHEBI:29105"/>
        <label>1</label>
    </ligand>
</feature>
<evidence type="ECO:0000256" key="6">
    <source>
        <dbReference type="PIRSR" id="PIRSR037217-1"/>
    </source>
</evidence>
<dbReference type="EMBL" id="KV427630">
    <property type="protein sequence ID" value="KZT05460.1"/>
    <property type="molecule type" value="Genomic_DNA"/>
</dbReference>
<evidence type="ECO:0000259" key="8">
    <source>
        <dbReference type="Pfam" id="PF07687"/>
    </source>
</evidence>
<dbReference type="Pfam" id="PF01546">
    <property type="entry name" value="Peptidase_M20"/>
    <property type="match status" value="1"/>
</dbReference>
<accession>A0A165DR89</accession>
<protein>
    <submittedName>
        <fullName evidence="9">Carboxypeptidase S</fullName>
    </submittedName>
</protein>
<dbReference type="InterPro" id="IPR047177">
    <property type="entry name" value="Pept_M20A"/>
</dbReference>
<dbReference type="RefSeq" id="XP_040763200.1">
    <property type="nucleotide sequence ID" value="XM_040911285.1"/>
</dbReference>
<sequence length="605" mass="66541">MFKATFTGHHRSAMKESMVGLPYTTSSVDHVYTRSHSSLGNRVLRLIVLCAAAFIFVNWHECYRTLQYIAPSLYVERTSLCLQAAPLTPRKHAELHEMLSSTLATDIFLQRAVDLLAGSVQIPTEVYDVMGPIGEDSRWDVFGSFHEYLTEQYPKIHSALHLTKVNTYGLVYMWKGSDESLKPLLLAAHQDVVPVNRDTYAAWQHPPFSGYFDGEYVWGRGSVDDKNGLISVLTAAELLLEHDFKPRRSIVLAFGFDEEGSGRQGAYMIGQYLLCTYGEDAFSMLVDEGGDIEKQYGGIFALPAITEKGYLDVLIEISAPGGHSSIPPAHTTIGMLSRLLVHYENHAPPAKLSRSSPMYDHAQCLAAHAPDLPRSLRKSIKRSLSSDRALRRVQDELFKDPEFRAPVTTTQAVDIISGGVKSNALPENAMAVVNHRIATDSSVAAVQNRSTAILKALAEHFNLSYTAFGAPINVHTPASGNLSLSDAWNTALEPAPITPSGKDAAPFQLLAGTIKATYNAHRSLDADEKGISVSPSMGSGNTDTQFYWKLTQHIFRYTHYDESGVNVSMSGGAHTVNEACKADNLVEMIRFYVTLILNADEADNI</sequence>
<dbReference type="GeneID" id="63828313"/>
<feature type="binding site" evidence="7">
    <location>
        <position position="259"/>
    </location>
    <ligand>
        <name>Zn(2+)</name>
        <dbReference type="ChEBI" id="CHEBI:29105"/>
        <label>1</label>
    </ligand>
</feature>
<proteinExistence type="inferred from homology"/>
<evidence type="ECO:0000256" key="1">
    <source>
        <dbReference type="ARBA" id="ARBA00006247"/>
    </source>
</evidence>
<dbReference type="AlphaFoldDB" id="A0A165DR89"/>
<feature type="binding site" evidence="7">
    <location>
        <position position="189"/>
    </location>
    <ligand>
        <name>Zn(2+)</name>
        <dbReference type="ChEBI" id="CHEBI:29105"/>
        <label>2</label>
    </ligand>
</feature>